<dbReference type="OrthoDB" id="5835829at2759"/>
<reference evidence="6" key="2">
    <citation type="submission" date="2021-01" db="UniProtKB">
        <authorList>
            <consortium name="EnsemblMetazoa"/>
        </authorList>
    </citation>
    <scope>IDENTIFICATION</scope>
</reference>
<keyword evidence="3" id="KW-0808">Transferase</keyword>
<evidence type="ECO:0000256" key="5">
    <source>
        <dbReference type="SAM" id="SignalP"/>
    </source>
</evidence>
<reference evidence="7" key="1">
    <citation type="submission" date="2015-02" db="EMBL/GenBank/DDBJ databases">
        <title>Genome sequencing for Strongylocentrotus purpuratus.</title>
        <authorList>
            <person name="Murali S."/>
            <person name="Liu Y."/>
            <person name="Vee V."/>
            <person name="English A."/>
            <person name="Wang M."/>
            <person name="Skinner E."/>
            <person name="Han Y."/>
            <person name="Muzny D.M."/>
            <person name="Worley K.C."/>
            <person name="Gibbs R.A."/>
        </authorList>
    </citation>
    <scope>NUCLEOTIDE SEQUENCE</scope>
</reference>
<dbReference type="FunFam" id="3.40.50.2000:FF:000294">
    <property type="entry name" value="Uncharacterized protein"/>
    <property type="match status" value="1"/>
</dbReference>
<dbReference type="GO" id="GO:0008194">
    <property type="term" value="F:UDP-glycosyltransferase activity"/>
    <property type="evidence" value="ECO:0000318"/>
    <property type="project" value="GO_Central"/>
</dbReference>
<evidence type="ECO:0000313" key="7">
    <source>
        <dbReference type="Proteomes" id="UP000007110"/>
    </source>
</evidence>
<evidence type="ECO:0000256" key="3">
    <source>
        <dbReference type="ARBA" id="ARBA00022679"/>
    </source>
</evidence>
<sequence>MMVFGCITLLLAVSLAQVGCGHKILMNAILGEGSHFLCAASIGERLVEQGHNVTFLISNAYAHRASDPKYSQLFDFVVFRHPIPVEKVHEQFEAFNERAFMPASAQMWTLTEVMRDGRADDCDAVLGDVEIMNHFRSANYSAIIYDIGWLCPVIIAKQFNIPYIALSAVSSPCAVTSSSGSDNSPAYVPAIFSGFSNKLNFKERVQNSIVHIFILLFGIYFRMPYDDLKGKYNIASDTSMDQLFARSGLFLINTDFSVEFPCAIPPNVIPVGGLTTRPSNPLPDGLEHFMQSSGQDGVIVCTMGTYFTSVPIQVVNDFFNAFARLPQKVIFQLRIIPSNITLPPNVYTLPWLPQNDLLGHEKTRAFMYQGGNNGFYEALYHAVPIVVVPIHGDQYDTGAKVSAHEIGITIDKLTLTEKKIHDALRDVITNDSYKRNMERLSAMFLDRPMTPSKKAAFWIDHFIKHGGAQYQIPFVNLSFVERNLIDVLVFFIGCFALVSIVLVFMGKFCLRFIRHLLRRISKEKTE</sequence>
<dbReference type="AlphaFoldDB" id="A0A7M7HN14"/>
<keyword evidence="7" id="KW-1185">Reference proteome</keyword>
<dbReference type="InParanoid" id="A0A7M7HN14"/>
<dbReference type="InterPro" id="IPR002213">
    <property type="entry name" value="UDP_glucos_trans"/>
</dbReference>
<evidence type="ECO:0000256" key="4">
    <source>
        <dbReference type="SAM" id="Phobius"/>
    </source>
</evidence>
<keyword evidence="4" id="KW-1133">Transmembrane helix</keyword>
<name>A0A7M7HN14_STRPU</name>
<keyword evidence="4" id="KW-0472">Membrane</keyword>
<dbReference type="PANTHER" id="PTHR48043">
    <property type="entry name" value="EG:EG0003.4 PROTEIN-RELATED"/>
    <property type="match status" value="1"/>
</dbReference>
<dbReference type="OMA" id="EFSDQMT"/>
<dbReference type="KEGG" id="spu:100888948"/>
<keyword evidence="5" id="KW-0732">Signal</keyword>
<dbReference type="RefSeq" id="XP_011679646.2">
    <property type="nucleotide sequence ID" value="XM_011681344.2"/>
</dbReference>
<feature type="signal peptide" evidence="5">
    <location>
        <begin position="1"/>
        <end position="21"/>
    </location>
</feature>
<keyword evidence="2" id="KW-0328">Glycosyltransferase</keyword>
<evidence type="ECO:0000256" key="2">
    <source>
        <dbReference type="ARBA" id="ARBA00022676"/>
    </source>
</evidence>
<dbReference type="Proteomes" id="UP000007110">
    <property type="component" value="Unassembled WGS sequence"/>
</dbReference>
<evidence type="ECO:0000256" key="1">
    <source>
        <dbReference type="ARBA" id="ARBA00009995"/>
    </source>
</evidence>
<dbReference type="GeneID" id="100888948"/>
<organism evidence="6 7">
    <name type="scientific">Strongylocentrotus purpuratus</name>
    <name type="common">Purple sea urchin</name>
    <dbReference type="NCBI Taxonomy" id="7668"/>
    <lineage>
        <taxon>Eukaryota</taxon>
        <taxon>Metazoa</taxon>
        <taxon>Echinodermata</taxon>
        <taxon>Eleutherozoa</taxon>
        <taxon>Echinozoa</taxon>
        <taxon>Echinoidea</taxon>
        <taxon>Euechinoidea</taxon>
        <taxon>Echinacea</taxon>
        <taxon>Camarodonta</taxon>
        <taxon>Echinidea</taxon>
        <taxon>Strongylocentrotidae</taxon>
        <taxon>Strongylocentrotus</taxon>
    </lineage>
</organism>
<evidence type="ECO:0000313" key="6">
    <source>
        <dbReference type="EnsemblMetazoa" id="XP_011679646"/>
    </source>
</evidence>
<comment type="similarity">
    <text evidence="1">Belongs to the UDP-glycosyltransferase family.</text>
</comment>
<feature type="chain" id="PRO_5029871789" description="Glucuronosyltransferase" evidence="5">
    <location>
        <begin position="22"/>
        <end position="526"/>
    </location>
</feature>
<dbReference type="EnsemblMetazoa" id="XM_011681344">
    <property type="protein sequence ID" value="XP_011679646"/>
    <property type="gene ID" value="LOC100888948"/>
</dbReference>
<evidence type="ECO:0008006" key="8">
    <source>
        <dbReference type="Google" id="ProtNLM"/>
    </source>
</evidence>
<accession>A0A7M7HN14</accession>
<dbReference type="Gene3D" id="3.40.50.2000">
    <property type="entry name" value="Glycogen Phosphorylase B"/>
    <property type="match status" value="2"/>
</dbReference>
<keyword evidence="4" id="KW-0812">Transmembrane</keyword>
<dbReference type="FunFam" id="3.40.50.2000:FF:000050">
    <property type="entry name" value="UDP-glucuronosyltransferase"/>
    <property type="match status" value="1"/>
</dbReference>
<proteinExistence type="inferred from homology"/>
<dbReference type="PANTHER" id="PTHR48043:SF145">
    <property type="entry name" value="FI06409P-RELATED"/>
    <property type="match status" value="1"/>
</dbReference>
<protein>
    <recommendedName>
        <fullName evidence="8">Glucuronosyltransferase</fullName>
    </recommendedName>
</protein>
<dbReference type="Pfam" id="PF00201">
    <property type="entry name" value="UDPGT"/>
    <property type="match status" value="1"/>
</dbReference>
<dbReference type="InterPro" id="IPR050271">
    <property type="entry name" value="UDP-glycosyltransferase"/>
</dbReference>
<feature type="transmembrane region" description="Helical" evidence="4">
    <location>
        <begin position="487"/>
        <end position="510"/>
    </location>
</feature>
<dbReference type="CDD" id="cd03784">
    <property type="entry name" value="GT1_Gtf-like"/>
    <property type="match status" value="1"/>
</dbReference>
<dbReference type="SUPFAM" id="SSF53756">
    <property type="entry name" value="UDP-Glycosyltransferase/glycogen phosphorylase"/>
    <property type="match status" value="1"/>
</dbReference>